<dbReference type="EMBL" id="FOBM01000019">
    <property type="protein sequence ID" value="SEM37536.1"/>
    <property type="molecule type" value="Genomic_DNA"/>
</dbReference>
<evidence type="ECO:0000313" key="5">
    <source>
        <dbReference type="Proteomes" id="UP000182712"/>
    </source>
</evidence>
<evidence type="ECO:0000313" key="4">
    <source>
        <dbReference type="EMBL" id="SER10929.1"/>
    </source>
</evidence>
<dbReference type="Gene3D" id="3.10.450.540">
    <property type="match status" value="1"/>
</dbReference>
<dbReference type="Proteomes" id="UP000182764">
    <property type="component" value="Unassembled WGS sequence"/>
</dbReference>
<proteinExistence type="predicted"/>
<dbReference type="Proteomes" id="UP000182712">
    <property type="component" value="Unassembled WGS sequence"/>
</dbReference>
<evidence type="ECO:0000256" key="1">
    <source>
        <dbReference type="SAM" id="MobiDB-lite"/>
    </source>
</evidence>
<dbReference type="CDD" id="cd16427">
    <property type="entry name" value="TraM-like"/>
    <property type="match status" value="1"/>
</dbReference>
<dbReference type="RefSeq" id="WP_074596908.1">
    <property type="nucleotide sequence ID" value="NZ_FNUH01000014.1"/>
</dbReference>
<gene>
    <name evidence="3" type="ORF">SAMN04487839_11912</name>
    <name evidence="4" type="ORF">SAMN04487840_10194</name>
</gene>
<evidence type="ECO:0000313" key="3">
    <source>
        <dbReference type="EMBL" id="SEM37536.1"/>
    </source>
</evidence>
<evidence type="ECO:0000313" key="6">
    <source>
        <dbReference type="Proteomes" id="UP000182764"/>
    </source>
</evidence>
<feature type="transmembrane region" description="Helical" evidence="2">
    <location>
        <begin position="140"/>
        <end position="158"/>
    </location>
</feature>
<keyword evidence="2" id="KW-1133">Transmembrane helix</keyword>
<reference evidence="5 6" key="1">
    <citation type="submission" date="2016-10" db="EMBL/GenBank/DDBJ databases">
        <authorList>
            <person name="de Groot N.N."/>
        </authorList>
    </citation>
    <scope>NUCLEOTIDE SEQUENCE [LARGE SCALE GENOMIC DNA]</scope>
    <source>
        <strain evidence="3 6">VTM1R29</strain>
        <strain evidence="4 5">VTM2R47</strain>
    </source>
</reference>
<keyword evidence="2" id="KW-0472">Membrane</keyword>
<evidence type="ECO:0000256" key="2">
    <source>
        <dbReference type="SAM" id="Phobius"/>
    </source>
</evidence>
<feature type="compositionally biased region" description="Basic and acidic residues" evidence="1">
    <location>
        <begin position="93"/>
        <end position="117"/>
    </location>
</feature>
<name>A0A1H7XUI2_9STRE</name>
<accession>A0A1H7XUI2</accession>
<dbReference type="EMBL" id="FOGM01000001">
    <property type="protein sequence ID" value="SER10929.1"/>
    <property type="molecule type" value="Genomic_DNA"/>
</dbReference>
<keyword evidence="2" id="KW-0812">Transmembrane</keyword>
<protein>
    <submittedName>
        <fullName evidence="3">Uncharacterized protein</fullName>
    </submittedName>
</protein>
<dbReference type="AlphaFoldDB" id="A0A1H7XUI2"/>
<sequence>MFRIQNLGTGQEQEFPNRAALLLGLEGEENRCLQLNQTATFQVFHLDKNQEVLESMELTIPSSGGEDVKMLLGDFGLKKEESKAFWKRGRQKPKQEGQSKDRSHPVKKAIGKEKESKPSNLSKSQIASHPSTLFGRGLKALVLLIALLLSCVSLWVSLSTKEEKQKSTAKTEQVTIDQKADVFCRYFIGNYFANSSAREDFVSKSLDLDQMTVEKATTLSVLLEKQTTKQTTSTLTYVISCRYDDETTENKRLILTVKQNKEAKYGYLVTKLPQLTAYP</sequence>
<feature type="region of interest" description="Disordered" evidence="1">
    <location>
        <begin position="86"/>
        <end position="126"/>
    </location>
</feature>
<organism evidence="3 6">
    <name type="scientific">Streptococcus gallolyticus</name>
    <dbReference type="NCBI Taxonomy" id="315405"/>
    <lineage>
        <taxon>Bacteria</taxon>
        <taxon>Bacillati</taxon>
        <taxon>Bacillota</taxon>
        <taxon>Bacilli</taxon>
        <taxon>Lactobacillales</taxon>
        <taxon>Streptococcaceae</taxon>
        <taxon>Streptococcus</taxon>
    </lineage>
</organism>